<evidence type="ECO:0000256" key="5">
    <source>
        <dbReference type="ARBA" id="ARBA00022448"/>
    </source>
</evidence>
<dbReference type="PIRSF" id="PIRSF006603">
    <property type="entry name" value="DinF"/>
    <property type="match status" value="1"/>
</dbReference>
<dbReference type="NCBIfam" id="TIGR00797">
    <property type="entry name" value="matE"/>
    <property type="match status" value="1"/>
</dbReference>
<feature type="transmembrane region" description="Helical" evidence="13">
    <location>
        <begin position="314"/>
        <end position="333"/>
    </location>
</feature>
<protein>
    <recommendedName>
        <fullName evidence="4">Probable multidrug resistance protein NorM</fullName>
    </recommendedName>
    <alternativeName>
        <fullName evidence="12">Multidrug-efflux transporter</fullName>
    </alternativeName>
</protein>
<feature type="transmembrane region" description="Helical" evidence="13">
    <location>
        <begin position="382"/>
        <end position="404"/>
    </location>
</feature>
<organism evidence="14 15">
    <name type="scientific">Faecalibaculum rodentium</name>
    <dbReference type="NCBI Taxonomy" id="1702221"/>
    <lineage>
        <taxon>Bacteria</taxon>
        <taxon>Bacillati</taxon>
        <taxon>Bacillota</taxon>
        <taxon>Erysipelotrichia</taxon>
        <taxon>Erysipelotrichales</taxon>
        <taxon>Erysipelotrichaceae</taxon>
        <taxon>Faecalibaculum</taxon>
    </lineage>
</organism>
<dbReference type="InterPro" id="IPR048279">
    <property type="entry name" value="MdtK-like"/>
</dbReference>
<feature type="transmembrane region" description="Helical" evidence="13">
    <location>
        <begin position="231"/>
        <end position="253"/>
    </location>
</feature>
<comment type="similarity">
    <text evidence="3">Belongs to the multi antimicrobial extrusion (MATE) (TC 2.A.66.1) family.</text>
</comment>
<keyword evidence="10" id="KW-0406">Ion transport</keyword>
<dbReference type="EMBL" id="MPJZ01000087">
    <property type="protein sequence ID" value="OLU44098.1"/>
    <property type="molecule type" value="Genomic_DNA"/>
</dbReference>
<evidence type="ECO:0000256" key="10">
    <source>
        <dbReference type="ARBA" id="ARBA00023065"/>
    </source>
</evidence>
<keyword evidence="5" id="KW-0813">Transport</keyword>
<comment type="subcellular location">
    <subcellularLocation>
        <location evidence="2">Cell membrane</location>
        <topology evidence="2">Multi-pass membrane protein</topology>
    </subcellularLocation>
</comment>
<evidence type="ECO:0000256" key="9">
    <source>
        <dbReference type="ARBA" id="ARBA00022989"/>
    </source>
</evidence>
<dbReference type="GO" id="GO:0006811">
    <property type="term" value="P:monoatomic ion transport"/>
    <property type="evidence" value="ECO:0007669"/>
    <property type="project" value="UniProtKB-KW"/>
</dbReference>
<keyword evidence="11 13" id="KW-0472">Membrane</keyword>
<evidence type="ECO:0000313" key="14">
    <source>
        <dbReference type="EMBL" id="OLU44098.1"/>
    </source>
</evidence>
<dbReference type="GO" id="GO:0015297">
    <property type="term" value="F:antiporter activity"/>
    <property type="evidence" value="ECO:0007669"/>
    <property type="project" value="UniProtKB-KW"/>
</dbReference>
<accession>A0A1Q9YII6</accession>
<evidence type="ECO:0000256" key="7">
    <source>
        <dbReference type="ARBA" id="ARBA00022475"/>
    </source>
</evidence>
<keyword evidence="8 13" id="KW-0812">Transmembrane</keyword>
<dbReference type="PANTHER" id="PTHR43298:SF2">
    <property type="entry name" value="FMN_FAD EXPORTER YEEO-RELATED"/>
    <property type="match status" value="1"/>
</dbReference>
<comment type="function">
    <text evidence="1">Multidrug efflux pump.</text>
</comment>
<name>A0A1Q9YII6_9FIRM</name>
<gene>
    <name evidence="14" type="ORF">BO223_09560</name>
</gene>
<dbReference type="GO" id="GO:0042910">
    <property type="term" value="F:xenobiotic transmembrane transporter activity"/>
    <property type="evidence" value="ECO:0007669"/>
    <property type="project" value="InterPro"/>
</dbReference>
<feature type="transmembrane region" description="Helical" evidence="13">
    <location>
        <begin position="91"/>
        <end position="109"/>
    </location>
</feature>
<evidence type="ECO:0000256" key="8">
    <source>
        <dbReference type="ARBA" id="ARBA00022692"/>
    </source>
</evidence>
<feature type="transmembrane region" description="Helical" evidence="13">
    <location>
        <begin position="188"/>
        <end position="210"/>
    </location>
</feature>
<reference evidence="14 15" key="1">
    <citation type="submission" date="2016-11" db="EMBL/GenBank/DDBJ databases">
        <title>Description of two novel members of the family Erysipelotrichaceae: Ileibacterium lipovorans gen. nov., sp. nov. and Dubosiella newyorkensis, gen. nov., sp. nov.</title>
        <authorList>
            <person name="Cox L.M."/>
            <person name="Sohn J."/>
            <person name="Tyrrell K.L."/>
            <person name="Citron D.M."/>
            <person name="Lawson P.A."/>
            <person name="Patel N.B."/>
            <person name="Iizumi T."/>
            <person name="Perez-Perez G.I."/>
            <person name="Goldstein E.J."/>
            <person name="Blaser M.J."/>
        </authorList>
    </citation>
    <scope>NUCLEOTIDE SEQUENCE [LARGE SCALE GENOMIC DNA]</scope>
    <source>
        <strain evidence="14 15">NYU-BL-K8</strain>
    </source>
</reference>
<proteinExistence type="inferred from homology"/>
<dbReference type="Pfam" id="PF01554">
    <property type="entry name" value="MatE"/>
    <property type="match status" value="2"/>
</dbReference>
<keyword evidence="7" id="KW-1003">Cell membrane</keyword>
<evidence type="ECO:0000256" key="11">
    <source>
        <dbReference type="ARBA" id="ARBA00023136"/>
    </source>
</evidence>
<dbReference type="Proteomes" id="UP000186758">
    <property type="component" value="Unassembled WGS sequence"/>
</dbReference>
<comment type="caution">
    <text evidence="14">The sequence shown here is derived from an EMBL/GenBank/DDBJ whole genome shotgun (WGS) entry which is preliminary data.</text>
</comment>
<keyword evidence="9 13" id="KW-1133">Transmembrane helix</keyword>
<keyword evidence="6" id="KW-0050">Antiport</keyword>
<evidence type="ECO:0000313" key="15">
    <source>
        <dbReference type="Proteomes" id="UP000186758"/>
    </source>
</evidence>
<evidence type="ECO:0000256" key="3">
    <source>
        <dbReference type="ARBA" id="ARBA00010199"/>
    </source>
</evidence>
<dbReference type="CDD" id="cd13144">
    <property type="entry name" value="MATE_like_4"/>
    <property type="match status" value="1"/>
</dbReference>
<feature type="transmembrane region" description="Helical" evidence="13">
    <location>
        <begin position="9"/>
        <end position="30"/>
    </location>
</feature>
<evidence type="ECO:0000256" key="13">
    <source>
        <dbReference type="SAM" id="Phobius"/>
    </source>
</evidence>
<evidence type="ECO:0000256" key="6">
    <source>
        <dbReference type="ARBA" id="ARBA00022449"/>
    </source>
</evidence>
<evidence type="ECO:0000256" key="1">
    <source>
        <dbReference type="ARBA" id="ARBA00003408"/>
    </source>
</evidence>
<feature type="transmembrane region" description="Helical" evidence="13">
    <location>
        <begin position="158"/>
        <end position="182"/>
    </location>
</feature>
<dbReference type="PANTHER" id="PTHR43298">
    <property type="entry name" value="MULTIDRUG RESISTANCE PROTEIN NORM-RELATED"/>
    <property type="match status" value="1"/>
</dbReference>
<feature type="transmembrane region" description="Helical" evidence="13">
    <location>
        <begin position="353"/>
        <end position="375"/>
    </location>
</feature>
<evidence type="ECO:0000256" key="12">
    <source>
        <dbReference type="ARBA" id="ARBA00031636"/>
    </source>
</evidence>
<feature type="transmembrane region" description="Helical" evidence="13">
    <location>
        <begin position="129"/>
        <end position="146"/>
    </location>
</feature>
<dbReference type="InterPro" id="IPR002528">
    <property type="entry name" value="MATE_fam"/>
</dbReference>
<feature type="transmembrane region" description="Helical" evidence="13">
    <location>
        <begin position="50"/>
        <end position="71"/>
    </location>
</feature>
<evidence type="ECO:0000256" key="4">
    <source>
        <dbReference type="ARBA" id="ARBA00020268"/>
    </source>
</evidence>
<sequence length="453" mass="48883">MGVQPVNRLLVSMSVPMMVSMLVQALYNVVDSIFVASLSEDALTAVSLAFPWQNLMIAVGVGTGVGVNAWLSRCLGEKDQRSANATAENGIFLAMVSYLVFAVTGMLISRPFFTLQTSSAVIAEEGFQYMWIVSVFGIGLFLQTMNEKILASTGRTNLTMVSQLAGAAINIVLDPIMIFGLFGFPALGVAGAAIATVTGQIIGGLLGVWFNSRLNREIQIRFRGFRPDRGIIGHIYSVGLPSIILQSIGSIMTFSMNQILISFSTTAAAVLGVYFKLQSFVFMPIFGLNNGMVPIVAYNYGAAKPVRIMKTLKLAILYALSIMGIGLLLFQLLPGVFLDLFQASDNMKSIGIPALRIISLCFVPAGFGIICGSFFQAMGHGMIAMWVSIVRQLGALIPLAWLLSRTGQLNLVWLAFPLAEIVAVVITTFGLRRVIRTQIRPLYGKQPQDPGTA</sequence>
<dbReference type="AlphaFoldDB" id="A0A1Q9YII6"/>
<dbReference type="GO" id="GO:0005886">
    <property type="term" value="C:plasma membrane"/>
    <property type="evidence" value="ECO:0007669"/>
    <property type="project" value="UniProtKB-SubCell"/>
</dbReference>
<feature type="transmembrane region" description="Helical" evidence="13">
    <location>
        <begin position="410"/>
        <end position="431"/>
    </location>
</feature>
<evidence type="ECO:0000256" key="2">
    <source>
        <dbReference type="ARBA" id="ARBA00004651"/>
    </source>
</evidence>
<dbReference type="InterPro" id="IPR050222">
    <property type="entry name" value="MATE_MdtK"/>
</dbReference>